<evidence type="ECO:0000313" key="4">
    <source>
        <dbReference type="EMBL" id="SPQ98502.1"/>
    </source>
</evidence>
<reference evidence="3 5" key="1">
    <citation type="submission" date="2015-02" db="EMBL/GenBank/DDBJ databases">
        <authorList>
            <person name="Chooi Y.-H."/>
        </authorList>
    </citation>
    <scope>NUCLEOTIDE SEQUENCE [LARGE SCALE GENOMIC DNA]</scope>
    <source>
        <strain evidence="3">E3</strain>
    </source>
</reference>
<evidence type="ECO:0000256" key="1">
    <source>
        <dbReference type="SAM" id="MobiDB-lite"/>
    </source>
</evidence>
<keyword evidence="2" id="KW-0812">Transmembrane</keyword>
<accession>A0A0G4J0K7</accession>
<dbReference type="Proteomes" id="UP000039324">
    <property type="component" value="Unassembled WGS sequence"/>
</dbReference>
<evidence type="ECO:0000256" key="2">
    <source>
        <dbReference type="SAM" id="Phobius"/>
    </source>
</evidence>
<gene>
    <name evidence="3" type="ORF">PBRA_008379</name>
    <name evidence="4" type="ORF">PLBR_LOCUS5717</name>
</gene>
<feature type="region of interest" description="Disordered" evidence="1">
    <location>
        <begin position="81"/>
        <end position="107"/>
    </location>
</feature>
<organism evidence="3 5">
    <name type="scientific">Plasmodiophora brassicae</name>
    <name type="common">Clubroot disease agent</name>
    <dbReference type="NCBI Taxonomy" id="37360"/>
    <lineage>
        <taxon>Eukaryota</taxon>
        <taxon>Sar</taxon>
        <taxon>Rhizaria</taxon>
        <taxon>Endomyxa</taxon>
        <taxon>Phytomyxea</taxon>
        <taxon>Plasmodiophorida</taxon>
        <taxon>Plasmodiophoridae</taxon>
        <taxon>Plasmodiophora</taxon>
    </lineage>
</organism>
<proteinExistence type="predicted"/>
<sequence length="251" mass="27151">MEDILGGPPLSDYLPSFTRLGFTDRDFILSEDKDAWDAMLDLVAADKDAPPLRPGHRMMIISRLRKAKLDRERDGIAGVQQTVTSQPMRQQHLPTLKGGTSARQGDLDERRPSSILLDGFAPCLRMPRLGQALVVLGTLTISLVLYGLYAGASVQDGSEAVQGGWLFVKVLYIVGFTLTGAFALVCAAAGREGQQAAALSLPDVSCPECADCSIQVPECPACDCLPSCDDMESCMYKLYRIVCCKCSITIN</sequence>
<evidence type="ECO:0000313" key="3">
    <source>
        <dbReference type="EMBL" id="CEP01067.1"/>
    </source>
</evidence>
<keyword evidence="2" id="KW-0472">Membrane</keyword>
<feature type="transmembrane region" description="Helical" evidence="2">
    <location>
        <begin position="170"/>
        <end position="190"/>
    </location>
</feature>
<protein>
    <submittedName>
        <fullName evidence="3">Uncharacterized protein</fullName>
    </submittedName>
</protein>
<keyword evidence="2" id="KW-1133">Transmembrane helix</keyword>
<dbReference type="EMBL" id="OVEO01000009">
    <property type="protein sequence ID" value="SPQ98502.1"/>
    <property type="molecule type" value="Genomic_DNA"/>
</dbReference>
<keyword evidence="4" id="KW-0496">Mitochondrion</keyword>
<evidence type="ECO:0000313" key="6">
    <source>
        <dbReference type="Proteomes" id="UP000290189"/>
    </source>
</evidence>
<geneLocation type="mitochondrion" evidence="4"/>
<feature type="transmembrane region" description="Helical" evidence="2">
    <location>
        <begin position="132"/>
        <end position="150"/>
    </location>
</feature>
<name>A0A0G4J0K7_PLABS</name>
<dbReference type="Proteomes" id="UP000290189">
    <property type="component" value="Unassembled WGS sequence"/>
</dbReference>
<feature type="compositionally biased region" description="Polar residues" evidence="1">
    <location>
        <begin position="81"/>
        <end position="93"/>
    </location>
</feature>
<dbReference type="EMBL" id="CDSF01000107">
    <property type="protein sequence ID" value="CEP01067.1"/>
    <property type="molecule type" value="Genomic_DNA"/>
</dbReference>
<dbReference type="AlphaFoldDB" id="A0A0G4J0K7"/>
<evidence type="ECO:0000313" key="5">
    <source>
        <dbReference type="Proteomes" id="UP000039324"/>
    </source>
</evidence>
<reference evidence="4 6" key="2">
    <citation type="submission" date="2018-03" db="EMBL/GenBank/DDBJ databases">
        <authorList>
            <person name="Fogelqvist J."/>
        </authorList>
    </citation>
    <scope>NUCLEOTIDE SEQUENCE [LARGE SCALE GENOMIC DNA]</scope>
</reference>
<keyword evidence="5" id="KW-1185">Reference proteome</keyword>